<keyword evidence="1" id="KW-1133">Transmembrane helix</keyword>
<feature type="transmembrane region" description="Helical" evidence="1">
    <location>
        <begin position="48"/>
        <end position="67"/>
    </location>
</feature>
<name>A0A8J2TP44_9FLAO</name>
<dbReference type="AlphaFoldDB" id="A0A8J2TP44"/>
<dbReference type="Proteomes" id="UP000598120">
    <property type="component" value="Unassembled WGS sequence"/>
</dbReference>
<protein>
    <submittedName>
        <fullName evidence="2">Uncharacterized protein</fullName>
    </submittedName>
</protein>
<comment type="caution">
    <text evidence="2">The sequence shown here is derived from an EMBL/GenBank/DDBJ whole genome shotgun (WGS) entry which is preliminary data.</text>
</comment>
<keyword evidence="1" id="KW-0472">Membrane</keyword>
<sequence length="151" mass="17797">MKKTVEIQFKNRFLSNKIGNVLFGIIAVLVFVYFFAAWFDQWNKEQNFLFFLIILIGIVIAGSLSYYRTFEKAELNFIPEGIIIESKIGFIPIKYNNIEYFKSDGIPDSENNTIEFIIQTTDKKSYRIKSKFEVYEGLIQTFPHKNGKYTW</sequence>
<proteinExistence type="predicted"/>
<accession>A0A8J2TP44</accession>
<gene>
    <name evidence="2" type="ORF">GCM10011531_04180</name>
</gene>
<evidence type="ECO:0000256" key="1">
    <source>
        <dbReference type="SAM" id="Phobius"/>
    </source>
</evidence>
<reference evidence="2 3" key="1">
    <citation type="journal article" date="2014" name="Int. J. Syst. Evol. Microbiol.">
        <title>Complete genome sequence of Corynebacterium casei LMG S-19264T (=DSM 44701T), isolated from a smear-ripened cheese.</title>
        <authorList>
            <consortium name="US DOE Joint Genome Institute (JGI-PGF)"/>
            <person name="Walter F."/>
            <person name="Albersmeier A."/>
            <person name="Kalinowski J."/>
            <person name="Ruckert C."/>
        </authorList>
    </citation>
    <scope>NUCLEOTIDE SEQUENCE [LARGE SCALE GENOMIC DNA]</scope>
    <source>
        <strain evidence="2 3">CGMCC 1.15295</strain>
    </source>
</reference>
<keyword evidence="1" id="KW-0812">Transmembrane</keyword>
<dbReference type="EMBL" id="BMIC01000001">
    <property type="protein sequence ID" value="GFZ77873.1"/>
    <property type="molecule type" value="Genomic_DNA"/>
</dbReference>
<dbReference type="RefSeq" id="WP_188604682.1">
    <property type="nucleotide sequence ID" value="NZ_BMIC01000001.1"/>
</dbReference>
<evidence type="ECO:0000313" key="2">
    <source>
        <dbReference type="EMBL" id="GFZ77873.1"/>
    </source>
</evidence>
<organism evidence="2 3">
    <name type="scientific">Aquaticitalea lipolytica</name>
    <dbReference type="NCBI Taxonomy" id="1247562"/>
    <lineage>
        <taxon>Bacteria</taxon>
        <taxon>Pseudomonadati</taxon>
        <taxon>Bacteroidota</taxon>
        <taxon>Flavobacteriia</taxon>
        <taxon>Flavobacteriales</taxon>
        <taxon>Flavobacteriaceae</taxon>
        <taxon>Aquaticitalea</taxon>
    </lineage>
</organism>
<evidence type="ECO:0000313" key="3">
    <source>
        <dbReference type="Proteomes" id="UP000598120"/>
    </source>
</evidence>
<keyword evidence="3" id="KW-1185">Reference proteome</keyword>
<feature type="transmembrane region" description="Helical" evidence="1">
    <location>
        <begin position="21"/>
        <end position="42"/>
    </location>
</feature>